<feature type="transmembrane region" description="Helical" evidence="8">
    <location>
        <begin position="2318"/>
        <end position="2341"/>
    </location>
</feature>
<dbReference type="SMART" id="SM00382">
    <property type="entry name" value="AAA"/>
    <property type="match status" value="4"/>
</dbReference>
<dbReference type="GO" id="GO:0005524">
    <property type="term" value="F:ATP binding"/>
    <property type="evidence" value="ECO:0007669"/>
    <property type="project" value="UniProtKB-KW"/>
</dbReference>
<evidence type="ECO:0000313" key="11">
    <source>
        <dbReference type="EMBL" id="VVC32361.1"/>
    </source>
</evidence>
<evidence type="ECO:0000256" key="4">
    <source>
        <dbReference type="ARBA" id="ARBA00022741"/>
    </source>
</evidence>
<feature type="transmembrane region" description="Helical" evidence="8">
    <location>
        <begin position="1409"/>
        <end position="1428"/>
    </location>
</feature>
<dbReference type="Gene3D" id="3.40.50.300">
    <property type="entry name" value="P-loop containing nucleotide triphosphate hydrolases"/>
    <property type="match status" value="4"/>
</dbReference>
<dbReference type="EMBL" id="CABPRJ010000955">
    <property type="protein sequence ID" value="VVC32361.1"/>
    <property type="molecule type" value="Genomic_DNA"/>
</dbReference>
<feature type="domain" description="ABC transporter" evidence="9">
    <location>
        <begin position="2417"/>
        <end position="2648"/>
    </location>
</feature>
<dbReference type="InterPro" id="IPR036640">
    <property type="entry name" value="ABC1_TM_sf"/>
</dbReference>
<feature type="transmembrane region" description="Helical" evidence="8">
    <location>
        <begin position="911"/>
        <end position="932"/>
    </location>
</feature>
<feature type="transmembrane region" description="Helical" evidence="8">
    <location>
        <begin position="135"/>
        <end position="154"/>
    </location>
</feature>
<feature type="transmembrane region" description="Helical" evidence="8">
    <location>
        <begin position="1533"/>
        <end position="1555"/>
    </location>
</feature>
<dbReference type="CDD" id="cd03250">
    <property type="entry name" value="ABCC_MRP_domain1"/>
    <property type="match status" value="2"/>
</dbReference>
<dbReference type="InterPro" id="IPR003593">
    <property type="entry name" value="AAA+_ATPase"/>
</dbReference>
<feature type="domain" description="ABC transmembrane type-1" evidence="10">
    <location>
        <begin position="101"/>
        <end position="378"/>
    </location>
</feature>
<feature type="domain" description="ABC transmembrane type-1" evidence="10">
    <location>
        <begin position="814"/>
        <end position="1054"/>
    </location>
</feature>
<dbReference type="Pfam" id="PF00005">
    <property type="entry name" value="ABC_tran"/>
    <property type="match status" value="4"/>
</dbReference>
<feature type="transmembrane region" description="Helical" evidence="8">
    <location>
        <begin position="2136"/>
        <end position="2162"/>
    </location>
</feature>
<gene>
    <name evidence="11" type="ORF">CINCED_3A008984</name>
</gene>
<feature type="domain" description="ABC transporter" evidence="9">
    <location>
        <begin position="1092"/>
        <end position="1325"/>
    </location>
</feature>
<dbReference type="FunFam" id="1.20.1560.10:FF:000026">
    <property type="entry name" value="Multidrug resistance-associated protein lethal(2)03659"/>
    <property type="match status" value="2"/>
</dbReference>
<keyword evidence="7 8" id="KW-0472">Membrane</keyword>
<dbReference type="GO" id="GO:0016887">
    <property type="term" value="F:ATP hydrolysis activity"/>
    <property type="evidence" value="ECO:0007669"/>
    <property type="project" value="InterPro"/>
</dbReference>
<dbReference type="OrthoDB" id="6500128at2759"/>
<feature type="domain" description="ABC transporter" evidence="9">
    <location>
        <begin position="1766"/>
        <end position="1989"/>
    </location>
</feature>
<evidence type="ECO:0000259" key="9">
    <source>
        <dbReference type="PROSITE" id="PS50893"/>
    </source>
</evidence>
<accession>A0A5E4MJH6</accession>
<feature type="transmembrane region" description="Helical" evidence="8">
    <location>
        <begin position="355"/>
        <end position="378"/>
    </location>
</feature>
<feature type="transmembrane region" description="Helical" evidence="8">
    <location>
        <begin position="236"/>
        <end position="255"/>
    </location>
</feature>
<keyword evidence="12" id="KW-1185">Reference proteome</keyword>
<keyword evidence="3 8" id="KW-0812">Transmembrane</keyword>
<proteinExistence type="predicted"/>
<feature type="transmembrane region" description="Helical" evidence="8">
    <location>
        <begin position="1025"/>
        <end position="1046"/>
    </location>
</feature>
<dbReference type="PROSITE" id="PS50893">
    <property type="entry name" value="ABC_TRANSPORTER_2"/>
    <property type="match status" value="4"/>
</dbReference>
<evidence type="ECO:0000256" key="2">
    <source>
        <dbReference type="ARBA" id="ARBA00022448"/>
    </source>
</evidence>
<sequence>MEANNKENRPPNPRAKANCIEILTFSWILKLFKTGYKRDLEENDVYNTLTDHESSPLGSDLEKRWRIELVNANRSNREPSLLRVICKMFGFMLVKSGLIQMFVEVVLRVFQPILIGGLLTYFTSSGSNTTNIRDAYLYATGLLVNMLLNILLFHNSQIEMMQIGMMLRIACCSVIFKKALRLSKTSLGETTIGQVVNLLSNDVNRFDMICRFLHFIWIGPLGTIVITYLLWKEIGISSLIGVTVLIAIIPLQGWLGKKTSEFRLKIAPMTDGRIKLMNEIIMGIQVIKMYTWEKPFTYLVQNARKMEVKHLRSASHIRVVLNCFKIFHTRLALFISILAYILLGNTIDTQKVFIVISYYNILLTTMTVFFPAAIGMYAETIISVKRIQKSEDKLTNGMKLSTVKDEHFATNNTDNQNTIEQSNETGIVISNASAKWINDHTDNSLNNINLTVKSGRLVAIIGPVGAGKSSLIHAILQEIPLSQGNISVRGVVSYASQEPWLFNASIQQNILFGSPMDTERYKTIVEICALNRDFMQLPYGDRTLVGDRGVSLSGGQKSRINLARAVYKQADIYLLDDPLSAVDTLVGQHLFDKCIKGYLKEKTCILITHQIQYLTSIDQIVLMENTHILAQGSYQELQSSSLDFTKMLESLKEITVASDKGSSNKNESVIYLDVFHSSSQQSFKGSMESISRSINGSTIHGEIETNPVEVSETCSTGNISRDVYFSYISAGGSAVKISCLIFICLLAQMLGTGGDCWISYWVELEDHGFRDLQNVSTIIYNSTSVNNDSFTSLVWFSFDFSNILLRPLSRQNCIIIFTVLNVALLAIVIIRWILFVSFFTETSMNLHNNMFGAISRATMYFFNTNNSGRILNRFTKDMGSIDESLSVPLLDFVYIFLSLIGTLVVIGLINIYLMIPTFIIGVLYYYTTVFYLSTSRSIKRLEGVSRSPVFAHMNASLQGLTTIRAFEAEGILSKEFDEHQDLHSSVWFLFIASSEAFGFVLDIICFIYLSFVTYSFIIIRNELGGGYVGLILTQLINLTGAVQWGIRQAAELENQMTSVERVLEYTNIPQEAALESPPEKKPPKEWPSEGKIVFQQFYLQYSPDAPEVLKNLNIRIQSTEKIGIVGRTGAGKSSLISALFRLALNKGNIIIDDIEIHELGLHDLRSKLSIIPQEPVLFSGTMRKNLDPFNEYDDHDLWNALNDVQLKEIVEDLPNGLNSKMSEGGSNFSVGQRQLVCLARAVLKSNKILILDEATANVDSQTDALIQNTIKKKFKNCTVLTIAHRLNTVMDSDKVLVMDGGKMVEYDHPYKLLKNKNGYLYKMVTMDAGSKLKQFDNPRIRANILEMLTFSWLFDIFKTGYKRDLEETDLYLTMNTHKASYLGSVLEKKWKAELIYAKNANRKPSLLRVLIRIFGPTLMFYGSLQVFTEIGLRISRPLFIGGLLAYFNPVGLEVPQKKYAYYYAVGLVLNMSITTLLHHYLQMELEHCGMKIRVACCSQVYKKALKLSRSSLGKTTVGQVVNLISNDVGRFDVALKCVNFLWIGPLGTIVITYFMWREIGISSIIGVAGLLMVTPVQAWMGTETSKCRLKIAPRTDERVKLMNEIISGIQVIKMYTWEQPFAYLIKIARKKELQEIKKASYIRIGLQSFRLIHTKMSFFISILVYMMLGNNVTAKKVFVVLMYYNIMSIMTVIFPQGIVMLADMLISVKRIQNFLLNDEKMKQITSQKAQDKSTNGVKLSKINGENAAINNKIIENHTQKSNDYGIVATNASAKWIENQSENSLNNINLTVRPGRLVAIIGPVGAGKSSLFQAILQELPLSKGNISIRGVVSYASQESWLFNASVQQNILFGSPMNKERYKEVIDVCALKTDFVQLPFGDKSIVGERGVSLSGGQKARINLARAVYKQADIYLLDDPLSAVDTLVGQHLFDKCIKGYLKDKSCILITHQVQYLTSVDHIVLMENAHILAEGSYQELRASNLGFTKLLEFSKESDGETNNKNESHLYLEVPLVSPLKDSMLSISSSIDENGKCDKANEEPVEIAESRSFGNVSREVYFSYITAGGNAFRIFCLVCICILTQVLCTGGACWISYWVNLEDNFFHKEANITSSTMNNNTNSYKSPKTFLWWSITRQYCIIVYGLINIMTVVIVVIRCVLFVSFFMGSSMNLHNSMFNSITKATMYFFNTNSSGRILNRFTKDMGVIDEMIQMPLMDFVNTLLSLIGTLIVVGGINHYLMIPTFFIGIFYYYTIVIYLSTSRSTKRLEGVSRSSVYGHMNASLQGLTTIRAFEAEDILSKEFDNYQDLNSSAWYLFISSSHAFGFALDTICLIYISLLCFIFLSVDKESNGGGHFGLIITQAMGLMNRLQWGIRQSAELENQMTSVERVLEYKNVAQEVGYESSLDKKPPKEWPSKGQIVFHQYCLQYSPETPYVLKNINVKIDPLEKVGIVGRTGAGKSSLISALFRLSLHDGNIIIDDLEIHELGLQDLRSKLSIIPQEPVLFSGTMRKNLDPFDQFSDHDLWNTLDEVQLKEVVEDLPNGLNSNMFEGGSNFSVGQRQLVCLARAILRSNKILILDEATANVDSQTDALIQNTIKKKFQNCTVLTIAHRLNTVMDSDKVLVMDTGTMVEFDHPYNLLRNKNGYLYKMVEQTGRATADWLHSIAEEILSARGTYRFN</sequence>
<dbReference type="InterPro" id="IPR027417">
    <property type="entry name" value="P-loop_NTPase"/>
</dbReference>
<keyword evidence="6 8" id="KW-1133">Transmembrane helix</keyword>
<organism evidence="11 12">
    <name type="scientific">Cinara cedri</name>
    <dbReference type="NCBI Taxonomy" id="506608"/>
    <lineage>
        <taxon>Eukaryota</taxon>
        <taxon>Metazoa</taxon>
        <taxon>Ecdysozoa</taxon>
        <taxon>Arthropoda</taxon>
        <taxon>Hexapoda</taxon>
        <taxon>Insecta</taxon>
        <taxon>Pterygota</taxon>
        <taxon>Neoptera</taxon>
        <taxon>Paraneoptera</taxon>
        <taxon>Hemiptera</taxon>
        <taxon>Sternorrhyncha</taxon>
        <taxon>Aphidomorpha</taxon>
        <taxon>Aphidoidea</taxon>
        <taxon>Aphididae</taxon>
        <taxon>Lachninae</taxon>
        <taxon>Cinara</taxon>
    </lineage>
</organism>
<evidence type="ECO:0000313" key="12">
    <source>
        <dbReference type="Proteomes" id="UP000325440"/>
    </source>
</evidence>
<feature type="domain" description="ABC transporter" evidence="9">
    <location>
        <begin position="427"/>
        <end position="650"/>
    </location>
</feature>
<dbReference type="PROSITE" id="PS00211">
    <property type="entry name" value="ABC_TRANSPORTER_1"/>
    <property type="match status" value="4"/>
</dbReference>
<dbReference type="SUPFAM" id="SSF52540">
    <property type="entry name" value="P-loop containing nucleoside triphosphate hydrolases"/>
    <property type="match status" value="4"/>
</dbReference>
<dbReference type="CDD" id="cd03244">
    <property type="entry name" value="ABCC_MRP_domain2"/>
    <property type="match status" value="2"/>
</dbReference>
<feature type="transmembrane region" description="Helical" evidence="8">
    <location>
        <begin position="212"/>
        <end position="230"/>
    </location>
</feature>
<feature type="transmembrane region" description="Helical" evidence="8">
    <location>
        <begin position="813"/>
        <end position="834"/>
    </location>
</feature>
<feature type="transmembrane region" description="Helical" evidence="8">
    <location>
        <begin position="2237"/>
        <end position="2254"/>
    </location>
</feature>
<protein>
    <submittedName>
        <fullName evidence="11">ABC transporter type 1, transmembrane domain,ABC transporter-like,P-loop containing nucleoside triphosphate</fullName>
    </submittedName>
</protein>
<dbReference type="InterPro" id="IPR011527">
    <property type="entry name" value="ABC1_TM_dom"/>
</dbReference>
<dbReference type="InterPro" id="IPR017871">
    <property type="entry name" value="ABC_transporter-like_CS"/>
</dbReference>
<feature type="domain" description="ABC transmembrane type-1" evidence="10">
    <location>
        <begin position="1437"/>
        <end position="1703"/>
    </location>
</feature>
<dbReference type="GO" id="GO:0016020">
    <property type="term" value="C:membrane"/>
    <property type="evidence" value="ECO:0007669"/>
    <property type="project" value="UniProtKB-SubCell"/>
</dbReference>
<evidence type="ECO:0000256" key="1">
    <source>
        <dbReference type="ARBA" id="ARBA00004141"/>
    </source>
</evidence>
<keyword evidence="4" id="KW-0547">Nucleotide-binding</keyword>
<name>A0A5E4MJH6_9HEMI</name>
<dbReference type="PROSITE" id="PS50929">
    <property type="entry name" value="ABC_TM1F"/>
    <property type="match status" value="4"/>
</dbReference>
<feature type="transmembrane region" description="Helical" evidence="8">
    <location>
        <begin position="1648"/>
        <end position="1668"/>
    </location>
</feature>
<feature type="transmembrane region" description="Helical" evidence="8">
    <location>
        <begin position="2214"/>
        <end position="2231"/>
    </location>
</feature>
<feature type="transmembrane region" description="Helical" evidence="8">
    <location>
        <begin position="1680"/>
        <end position="1702"/>
    </location>
</feature>
<dbReference type="Pfam" id="PF00664">
    <property type="entry name" value="ABC_membrane"/>
    <property type="match status" value="4"/>
</dbReference>
<feature type="domain" description="ABC transmembrane type-1" evidence="10">
    <location>
        <begin position="2115"/>
        <end position="2377"/>
    </location>
</feature>
<feature type="transmembrane region" description="Helical" evidence="8">
    <location>
        <begin position="1561"/>
        <end position="1580"/>
    </location>
</feature>
<dbReference type="FunFam" id="3.40.50.300:FF:000163">
    <property type="entry name" value="Multidrug resistance-associated protein member 4"/>
    <property type="match status" value="2"/>
</dbReference>
<keyword evidence="2" id="KW-0813">Transport</keyword>
<feature type="transmembrane region" description="Helical" evidence="8">
    <location>
        <begin position="1460"/>
        <end position="1481"/>
    </location>
</feature>
<evidence type="ECO:0000256" key="7">
    <source>
        <dbReference type="ARBA" id="ARBA00023136"/>
    </source>
</evidence>
<dbReference type="Proteomes" id="UP000325440">
    <property type="component" value="Unassembled WGS sequence"/>
</dbReference>
<dbReference type="FunFam" id="3.40.50.300:FF:000482">
    <property type="entry name" value="Multidrug resistance-associated protein member 4"/>
    <property type="match status" value="2"/>
</dbReference>
<dbReference type="PANTHER" id="PTHR24223">
    <property type="entry name" value="ATP-BINDING CASSETTE SUB-FAMILY C"/>
    <property type="match status" value="1"/>
</dbReference>
<evidence type="ECO:0000256" key="3">
    <source>
        <dbReference type="ARBA" id="ARBA00022692"/>
    </source>
</evidence>
<feature type="transmembrane region" description="Helical" evidence="8">
    <location>
        <begin position="2069"/>
        <end position="2094"/>
    </location>
</feature>
<evidence type="ECO:0000256" key="5">
    <source>
        <dbReference type="ARBA" id="ARBA00022840"/>
    </source>
</evidence>
<feature type="transmembrane region" description="Helical" evidence="8">
    <location>
        <begin position="319"/>
        <end position="343"/>
    </location>
</feature>
<dbReference type="PANTHER" id="PTHR24223:SF448">
    <property type="entry name" value="FI20146P1-RELATED"/>
    <property type="match status" value="1"/>
</dbReference>
<dbReference type="GO" id="GO:0140359">
    <property type="term" value="F:ABC-type transporter activity"/>
    <property type="evidence" value="ECO:0007669"/>
    <property type="project" value="InterPro"/>
</dbReference>
<dbReference type="FunFam" id="1.20.1560.10:FF:000014">
    <property type="entry name" value="Multidrug resistance-associated protein member 4"/>
    <property type="match status" value="2"/>
</dbReference>
<reference evidence="11 12" key="1">
    <citation type="submission" date="2019-08" db="EMBL/GenBank/DDBJ databases">
        <authorList>
            <person name="Alioto T."/>
            <person name="Alioto T."/>
            <person name="Gomez Garrido J."/>
        </authorList>
    </citation>
    <scope>NUCLEOTIDE SEQUENCE [LARGE SCALE GENOMIC DNA]</scope>
</reference>
<comment type="subcellular location">
    <subcellularLocation>
        <location evidence="1">Membrane</location>
        <topology evidence="1">Multi-pass membrane protein</topology>
    </subcellularLocation>
</comment>
<dbReference type="InterPro" id="IPR050173">
    <property type="entry name" value="ABC_transporter_C-like"/>
</dbReference>
<feature type="transmembrane region" description="Helical" evidence="8">
    <location>
        <begin position="884"/>
        <end position="905"/>
    </location>
</feature>
<dbReference type="SUPFAM" id="SSF90123">
    <property type="entry name" value="ABC transporter transmembrane region"/>
    <property type="match status" value="4"/>
</dbReference>
<evidence type="ECO:0000256" key="8">
    <source>
        <dbReference type="SAM" id="Phobius"/>
    </source>
</evidence>
<evidence type="ECO:0000259" key="10">
    <source>
        <dbReference type="PROSITE" id="PS50929"/>
    </source>
</evidence>
<dbReference type="Gene3D" id="1.20.1560.10">
    <property type="entry name" value="ABC transporter type 1, transmembrane domain"/>
    <property type="match status" value="4"/>
</dbReference>
<dbReference type="InterPro" id="IPR003439">
    <property type="entry name" value="ABC_transporter-like_ATP-bd"/>
</dbReference>
<evidence type="ECO:0000256" key="6">
    <source>
        <dbReference type="ARBA" id="ARBA00022989"/>
    </source>
</evidence>
<keyword evidence="5" id="KW-0067">ATP-binding</keyword>
<feature type="transmembrane region" description="Helical" evidence="8">
    <location>
        <begin position="996"/>
        <end position="1019"/>
    </location>
</feature>